<feature type="region of interest" description="Disordered" evidence="10">
    <location>
        <begin position="1216"/>
        <end position="1390"/>
    </location>
</feature>
<protein>
    <recommendedName>
        <fullName evidence="1">non-specific serine/threonine protein kinase</fullName>
        <ecNumber evidence="1">2.7.11.1</ecNumber>
    </recommendedName>
</protein>
<feature type="domain" description="Protein kinase" evidence="11">
    <location>
        <begin position="8"/>
        <end position="265"/>
    </location>
</feature>
<dbReference type="Gene3D" id="1.10.510.10">
    <property type="entry name" value="Transferase(Phosphotransferase) domain 1"/>
    <property type="match status" value="1"/>
</dbReference>
<feature type="compositionally biased region" description="Polar residues" evidence="10">
    <location>
        <begin position="744"/>
        <end position="771"/>
    </location>
</feature>
<dbReference type="GO" id="GO:0004674">
    <property type="term" value="F:protein serine/threonine kinase activity"/>
    <property type="evidence" value="ECO:0007669"/>
    <property type="project" value="UniProtKB-KW"/>
</dbReference>
<evidence type="ECO:0000256" key="3">
    <source>
        <dbReference type="ARBA" id="ARBA00022679"/>
    </source>
</evidence>
<comment type="catalytic activity">
    <reaction evidence="8">
        <text>L-seryl-[protein] + ATP = O-phospho-L-seryl-[protein] + ADP + H(+)</text>
        <dbReference type="Rhea" id="RHEA:17989"/>
        <dbReference type="Rhea" id="RHEA-COMP:9863"/>
        <dbReference type="Rhea" id="RHEA-COMP:11604"/>
        <dbReference type="ChEBI" id="CHEBI:15378"/>
        <dbReference type="ChEBI" id="CHEBI:29999"/>
        <dbReference type="ChEBI" id="CHEBI:30616"/>
        <dbReference type="ChEBI" id="CHEBI:83421"/>
        <dbReference type="ChEBI" id="CHEBI:456216"/>
        <dbReference type="EC" id="2.7.11.1"/>
    </reaction>
</comment>
<comment type="catalytic activity">
    <reaction evidence="7">
        <text>L-threonyl-[protein] + ATP = O-phospho-L-threonyl-[protein] + ADP + H(+)</text>
        <dbReference type="Rhea" id="RHEA:46608"/>
        <dbReference type="Rhea" id="RHEA-COMP:11060"/>
        <dbReference type="Rhea" id="RHEA-COMP:11605"/>
        <dbReference type="ChEBI" id="CHEBI:15378"/>
        <dbReference type="ChEBI" id="CHEBI:30013"/>
        <dbReference type="ChEBI" id="CHEBI:30616"/>
        <dbReference type="ChEBI" id="CHEBI:61977"/>
        <dbReference type="ChEBI" id="CHEBI:456216"/>
        <dbReference type="EC" id="2.7.11.1"/>
    </reaction>
</comment>
<evidence type="ECO:0000256" key="8">
    <source>
        <dbReference type="ARBA" id="ARBA00048679"/>
    </source>
</evidence>
<dbReference type="PROSITE" id="PS00107">
    <property type="entry name" value="PROTEIN_KINASE_ATP"/>
    <property type="match status" value="1"/>
</dbReference>
<feature type="binding site" evidence="9">
    <location>
        <position position="37"/>
    </location>
    <ligand>
        <name>ATP</name>
        <dbReference type="ChEBI" id="CHEBI:30616"/>
    </ligand>
</feature>
<dbReference type="EC" id="2.7.11.1" evidence="1"/>
<dbReference type="EMBL" id="VRMN01000005">
    <property type="protein sequence ID" value="KAA8494271.1"/>
    <property type="molecule type" value="Genomic_DNA"/>
</dbReference>
<dbReference type="SUPFAM" id="SSF56112">
    <property type="entry name" value="Protein kinase-like (PK-like)"/>
    <property type="match status" value="1"/>
</dbReference>
<organism evidence="12 13">
    <name type="scientific">Porphyridium purpureum</name>
    <name type="common">Red alga</name>
    <name type="synonym">Porphyridium cruentum</name>
    <dbReference type="NCBI Taxonomy" id="35688"/>
    <lineage>
        <taxon>Eukaryota</taxon>
        <taxon>Rhodophyta</taxon>
        <taxon>Bangiophyceae</taxon>
        <taxon>Porphyridiales</taxon>
        <taxon>Porphyridiaceae</taxon>
        <taxon>Porphyridium</taxon>
    </lineage>
</organism>
<feature type="compositionally biased region" description="Basic and acidic residues" evidence="10">
    <location>
        <begin position="1340"/>
        <end position="1352"/>
    </location>
</feature>
<feature type="compositionally biased region" description="Low complexity" evidence="10">
    <location>
        <begin position="1230"/>
        <end position="1242"/>
    </location>
</feature>
<feature type="region of interest" description="Disordered" evidence="10">
    <location>
        <begin position="510"/>
        <end position="536"/>
    </location>
</feature>
<dbReference type="InterPro" id="IPR008271">
    <property type="entry name" value="Ser/Thr_kinase_AS"/>
</dbReference>
<feature type="compositionally biased region" description="Basic and acidic residues" evidence="10">
    <location>
        <begin position="398"/>
        <end position="414"/>
    </location>
</feature>
<name>A0A5J4YRY7_PORPP</name>
<dbReference type="InterPro" id="IPR017441">
    <property type="entry name" value="Protein_kinase_ATP_BS"/>
</dbReference>
<evidence type="ECO:0000256" key="7">
    <source>
        <dbReference type="ARBA" id="ARBA00047899"/>
    </source>
</evidence>
<dbReference type="PANTHER" id="PTHR43895:SF32">
    <property type="entry name" value="SERINE_THREONINE-PROTEIN KINASE CHK1"/>
    <property type="match status" value="1"/>
</dbReference>
<dbReference type="GO" id="GO:0007165">
    <property type="term" value="P:signal transduction"/>
    <property type="evidence" value="ECO:0007669"/>
    <property type="project" value="TreeGrafter"/>
</dbReference>
<keyword evidence="6 9" id="KW-0067">ATP-binding</keyword>
<comment type="caution">
    <text evidence="12">The sequence shown here is derived from an EMBL/GenBank/DDBJ whole genome shotgun (WGS) entry which is preliminary data.</text>
</comment>
<evidence type="ECO:0000256" key="4">
    <source>
        <dbReference type="ARBA" id="ARBA00022741"/>
    </source>
</evidence>
<sequence length="1516" mass="158846">MGTRVGQYLLFETIGRGAFGKVKLGVHAETGEQVAVKILEKHLIKQNDLTMQVRREIAIMKALKHKNIVNLHTVLTSKTKLYIVMDLVTGGELFDVIAAKGEGGLNEEDARRFFHQLVDGVHYCHRRGVCHRDIKPENLLLAEDGEMKLTDFGLSSIKGANTDLLTTQCGTPSYVPPEVIVAAHKGYSGPKVDAWACGIMLFAMVAGYLPFDGDDISELFMNIQTVPVEYPEWVSSGAIDLMEKLLCKDPARRWDLKQVKKHPWFLADYDGDDGPTAKRLKREKAIAARVAAEKKIEAERKAAAQAALPPPQDAKVKQEPPPLVPAHSHETQSAGPDDASIASSEKAANAQHVQGTASRVDAATTGETKKAGKKPSLHDIANQLKELAPLKDDDDDLDLKPAHFPDRDEDELHSHAFAKMGSDDRERAPARPGSLQAQGNPAGRVGPMSSAQPGDRISVGGGGGPGSMRKQSFAQLARISSTNQSFRVDAKEPVDLTASLAQVVGPPAGAVGQASAGATTAPGDRATGSEGKKAAPRSLASQVSAFGGGTSVLSSRIGFGTNVGVAGSMASLGPGSSAAGGGAGGLGQIGRTTSVLSSRIGFGPVPVAGGAPAASAAQRGINRTTSSLLSSRIGFGAVSTPAGPLPVASDAGDAGAGKASMLSSRIGFGPLMAGGAAAGTTASAVGGGEMAAGVEYGVGMGMAAYESDEEEEKEEQAKLNDEQKANLLAIRRLETMIAYVKHQAASNSRTQSVNRSRGSTAPNSLRSSQRSGMMHQSVRSNMNMSSMRMSMTMKKGSVMLSSSYGGFGQMAAAGVAAAKAEEAQEAASAARAGTQNSNSTLILEPAVAAAPSGSYADDVAPHVQSQAGLSDKLPTQFEMLMALWDRGLVSGTQGQHEPSEEKSINVVGQLDIEHFEQTLSAVKYVQERIDRGDAAHAASKPDVMKLKDALEIWEAKLSLASPSVTPELSPEERRKSMDIVKQQEHKVEDDTLNTLQRVLQRWDAMLIGESAPAEIDISKVETTESSKAVSRAPDDASGGASRGDGSSRKDAGPKATKRYGAGPGGGIMQDSLYVAAERDAQGYPAESNSGAVRAAYVAGYAALDDLADDDFDLGPRKVYVNDAWKKALEPHMDSFLALGQPDEDDDEDDDDSFDDAVGEQRPMAEVFSDPALRAAGAASGASGPARTGVPVAALAPGSGGVYEIPGMKMNSLESFSRGTDRERGAGVPGAGAAAGPKADNPASGGLSQAGSLPPTDKGRRIPYTMSVIRDPARPGGAWGEYNASGGVSTDRPPMPAGPLSPPKGTSISCDAAPIRAESGVEEHEGAEGMGRNSRTISEGHSYDEGSRGKSSFDADAGDEERRPSDVGASKGGLRAASKKGSTANLSRHGSRLKSSGLMAFLGIRAGSRKPVPSNAILTSLEPEKALVEMGKLLHRDFDAEVARKKNAMELKLRVPVRDMEGSFVYAHMYFSSSSDARCCITIKKSKEGDFLPGPFIGFVEDVKDKFSKVEDMYAPI</sequence>
<evidence type="ECO:0000256" key="5">
    <source>
        <dbReference type="ARBA" id="ARBA00022777"/>
    </source>
</evidence>
<evidence type="ECO:0000259" key="11">
    <source>
        <dbReference type="PROSITE" id="PS50011"/>
    </source>
</evidence>
<dbReference type="CDD" id="cd14003">
    <property type="entry name" value="STKc_AMPK-like"/>
    <property type="match status" value="1"/>
</dbReference>
<evidence type="ECO:0000256" key="1">
    <source>
        <dbReference type="ARBA" id="ARBA00012513"/>
    </source>
</evidence>
<dbReference type="PROSITE" id="PS00108">
    <property type="entry name" value="PROTEIN_KINASE_ST"/>
    <property type="match status" value="1"/>
</dbReference>
<feature type="region of interest" description="Disordered" evidence="10">
    <location>
        <begin position="301"/>
        <end position="469"/>
    </location>
</feature>
<evidence type="ECO:0000313" key="13">
    <source>
        <dbReference type="Proteomes" id="UP000324585"/>
    </source>
</evidence>
<evidence type="ECO:0000256" key="2">
    <source>
        <dbReference type="ARBA" id="ARBA00022527"/>
    </source>
</evidence>
<evidence type="ECO:0000256" key="9">
    <source>
        <dbReference type="PROSITE-ProRule" id="PRU10141"/>
    </source>
</evidence>
<dbReference type="PANTHER" id="PTHR43895">
    <property type="entry name" value="CALCIUM/CALMODULIN-DEPENDENT PROTEIN KINASE KINASE-RELATED"/>
    <property type="match status" value="1"/>
</dbReference>
<feature type="region of interest" description="Disordered" evidence="10">
    <location>
        <begin position="1017"/>
        <end position="1063"/>
    </location>
</feature>
<keyword evidence="13" id="KW-1185">Reference proteome</keyword>
<evidence type="ECO:0000256" key="6">
    <source>
        <dbReference type="ARBA" id="ARBA00022840"/>
    </source>
</evidence>
<keyword evidence="3" id="KW-0808">Transferase</keyword>
<evidence type="ECO:0000313" key="12">
    <source>
        <dbReference type="EMBL" id="KAA8494271.1"/>
    </source>
</evidence>
<dbReference type="InterPro" id="IPR000719">
    <property type="entry name" value="Prot_kinase_dom"/>
</dbReference>
<keyword evidence="5 12" id="KW-0418">Kinase</keyword>
<feature type="region of interest" description="Disordered" evidence="10">
    <location>
        <begin position="1136"/>
        <end position="1156"/>
    </location>
</feature>
<keyword evidence="2" id="KW-0723">Serine/threonine-protein kinase</keyword>
<dbReference type="PROSITE" id="PS50011">
    <property type="entry name" value="PROTEIN_KINASE_DOM"/>
    <property type="match status" value="1"/>
</dbReference>
<dbReference type="InterPro" id="IPR011009">
    <property type="entry name" value="Kinase-like_dom_sf"/>
</dbReference>
<dbReference type="Proteomes" id="UP000324585">
    <property type="component" value="Unassembled WGS sequence"/>
</dbReference>
<feature type="compositionally biased region" description="Pro residues" evidence="10">
    <location>
        <begin position="1292"/>
        <end position="1301"/>
    </location>
</feature>
<accession>A0A5J4YRY7</accession>
<proteinExistence type="predicted"/>
<feature type="compositionally biased region" description="Acidic residues" evidence="10">
    <location>
        <begin position="1141"/>
        <end position="1156"/>
    </location>
</feature>
<feature type="region of interest" description="Disordered" evidence="10">
    <location>
        <begin position="744"/>
        <end position="776"/>
    </location>
</feature>
<dbReference type="GO" id="GO:0005524">
    <property type="term" value="F:ATP binding"/>
    <property type="evidence" value="ECO:0007669"/>
    <property type="project" value="UniProtKB-UniRule"/>
</dbReference>
<dbReference type="OMA" id="CCITIKK"/>
<gene>
    <name evidence="12" type="ORF">FVE85_4246</name>
</gene>
<dbReference type="SMART" id="SM00220">
    <property type="entry name" value="S_TKc"/>
    <property type="match status" value="1"/>
</dbReference>
<evidence type="ECO:0000256" key="10">
    <source>
        <dbReference type="SAM" id="MobiDB-lite"/>
    </source>
</evidence>
<keyword evidence="4 9" id="KW-0547">Nucleotide-binding</keyword>
<dbReference type="FunFam" id="1.10.510.10:FF:000571">
    <property type="entry name" value="Maternal embryonic leucine zipper kinase"/>
    <property type="match status" value="1"/>
</dbReference>
<dbReference type="FunFam" id="3.30.200.20:FF:000003">
    <property type="entry name" value="Non-specific serine/threonine protein kinase"/>
    <property type="match status" value="1"/>
</dbReference>
<reference evidence="13" key="1">
    <citation type="journal article" date="2019" name="Nat. Commun.">
        <title>Expansion of phycobilisome linker gene families in mesophilic red algae.</title>
        <authorList>
            <person name="Lee J."/>
            <person name="Kim D."/>
            <person name="Bhattacharya D."/>
            <person name="Yoon H.S."/>
        </authorList>
    </citation>
    <scope>NUCLEOTIDE SEQUENCE [LARGE SCALE GENOMIC DNA]</scope>
    <source>
        <strain evidence="13">CCMP 1328</strain>
    </source>
</reference>
<dbReference type="Pfam" id="PF00069">
    <property type="entry name" value="Pkinase"/>
    <property type="match status" value="1"/>
</dbReference>